<organism evidence="1 2">
    <name type="scientific">Kribbella ginsengisoli</name>
    <dbReference type="NCBI Taxonomy" id="363865"/>
    <lineage>
        <taxon>Bacteria</taxon>
        <taxon>Bacillati</taxon>
        <taxon>Actinomycetota</taxon>
        <taxon>Actinomycetes</taxon>
        <taxon>Propionibacteriales</taxon>
        <taxon>Kribbellaceae</taxon>
        <taxon>Kribbella</taxon>
    </lineage>
</organism>
<evidence type="ECO:0000313" key="2">
    <source>
        <dbReference type="Proteomes" id="UP001501222"/>
    </source>
</evidence>
<reference evidence="2" key="1">
    <citation type="journal article" date="2019" name="Int. J. Syst. Evol. Microbiol.">
        <title>The Global Catalogue of Microorganisms (GCM) 10K type strain sequencing project: providing services to taxonomists for standard genome sequencing and annotation.</title>
        <authorList>
            <consortium name="The Broad Institute Genomics Platform"/>
            <consortium name="The Broad Institute Genome Sequencing Center for Infectious Disease"/>
            <person name="Wu L."/>
            <person name="Ma J."/>
        </authorList>
    </citation>
    <scope>NUCLEOTIDE SEQUENCE [LARGE SCALE GENOMIC DNA]</scope>
    <source>
        <strain evidence="2">JCM 16928</strain>
    </source>
</reference>
<dbReference type="InterPro" id="IPR011009">
    <property type="entry name" value="Kinase-like_dom_sf"/>
</dbReference>
<dbReference type="EMBL" id="BAABAA010000002">
    <property type="protein sequence ID" value="GAA3550390.1"/>
    <property type="molecule type" value="Genomic_DNA"/>
</dbReference>
<dbReference type="RefSeq" id="WP_344839221.1">
    <property type="nucleotide sequence ID" value="NZ_BAABAA010000002.1"/>
</dbReference>
<dbReference type="Gene3D" id="3.90.1200.10">
    <property type="match status" value="1"/>
</dbReference>
<dbReference type="SUPFAM" id="SSF56112">
    <property type="entry name" value="Protein kinase-like (PK-like)"/>
    <property type="match status" value="1"/>
</dbReference>
<accession>A0ABP6WK60</accession>
<protein>
    <submittedName>
        <fullName evidence="1">Aminoglycoside phosphotransferase family protein</fullName>
    </submittedName>
</protein>
<dbReference type="InterPro" id="IPR006748">
    <property type="entry name" value="NH2Glyco/OHUrea_AB-resist_kin"/>
</dbReference>
<evidence type="ECO:0000313" key="1">
    <source>
        <dbReference type="EMBL" id="GAA3550390.1"/>
    </source>
</evidence>
<keyword evidence="2" id="KW-1185">Reference proteome</keyword>
<name>A0ABP6WK60_9ACTN</name>
<proteinExistence type="predicted"/>
<gene>
    <name evidence="1" type="ORF">GCM10022235_17580</name>
</gene>
<dbReference type="Pfam" id="PF04655">
    <property type="entry name" value="APH_6_hur"/>
    <property type="match status" value="1"/>
</dbReference>
<sequence>MIAVPGAFVAETCEREGERGREWIDALPGLVDRALARWELTPSGGVMHGAVGVVVPVERVDGTAAVLKVSFPHPGNVAEPKALAVWAGRGAVQLLENDAAAFAMVLERAGSESLRDLPDAVERVVVAGRLNRRLAVTAGEEFPSLKGVADEWAREIESRYGKVRTELPDRLVGRALESCRELAKDQPDLLVHGDMNFSNVLSGRREPWLVVDPKGWAGDPAYDAVNLLRDRWHTMPELAKTLPYQLAAFAEAAELEHERVVRWVQACAVKDTLWSAECGEQHGAGVSETVAAIA</sequence>
<dbReference type="Proteomes" id="UP001501222">
    <property type="component" value="Unassembled WGS sequence"/>
</dbReference>
<comment type="caution">
    <text evidence="1">The sequence shown here is derived from an EMBL/GenBank/DDBJ whole genome shotgun (WGS) entry which is preliminary data.</text>
</comment>